<reference evidence="1" key="1">
    <citation type="submission" date="2022-06" db="EMBL/GenBank/DDBJ databases">
        <title>Aeoliella straminimaris, a novel planctomycete from sediments.</title>
        <authorList>
            <person name="Vitorino I.R."/>
            <person name="Lage O.M."/>
        </authorList>
    </citation>
    <scope>NUCLEOTIDE SEQUENCE</scope>
    <source>
        <strain evidence="1">ICT_H6.2</strain>
    </source>
</reference>
<dbReference type="Proteomes" id="UP001155241">
    <property type="component" value="Unassembled WGS sequence"/>
</dbReference>
<dbReference type="Gene3D" id="1.20.1440.60">
    <property type="entry name" value="23S rRNA-intervening sequence"/>
    <property type="match status" value="1"/>
</dbReference>
<accession>A0A9X2JGL5</accession>
<gene>
    <name evidence="1" type="ORF">NG895_07220</name>
</gene>
<keyword evidence="2" id="KW-1185">Reference proteome</keyword>
<comment type="caution">
    <text evidence="1">The sequence shown here is derived from an EMBL/GenBank/DDBJ whole genome shotgun (WGS) entry which is preliminary data.</text>
</comment>
<sequence>MKIESFKDLKVWQLGMELSERVYNMTKTFPDEEKFGLTSQMRRAVVSVPANIAEGHARNSTKEYMRFLSIAVGSLAEVETFVELSIRLSYVTAERTSQLLESIAEQRRMLRGLQRSLSDKNNESLTPDP</sequence>
<evidence type="ECO:0000313" key="2">
    <source>
        <dbReference type="Proteomes" id="UP001155241"/>
    </source>
</evidence>
<dbReference type="RefSeq" id="WP_252851799.1">
    <property type="nucleotide sequence ID" value="NZ_JAMXLR010000026.1"/>
</dbReference>
<dbReference type="EMBL" id="JAMXLR010000026">
    <property type="protein sequence ID" value="MCO6043693.1"/>
    <property type="molecule type" value="Genomic_DNA"/>
</dbReference>
<organism evidence="1 2">
    <name type="scientific">Aeoliella straminimaris</name>
    <dbReference type="NCBI Taxonomy" id="2954799"/>
    <lineage>
        <taxon>Bacteria</taxon>
        <taxon>Pseudomonadati</taxon>
        <taxon>Planctomycetota</taxon>
        <taxon>Planctomycetia</taxon>
        <taxon>Pirellulales</taxon>
        <taxon>Lacipirellulaceae</taxon>
        <taxon>Aeoliella</taxon>
    </lineage>
</organism>
<dbReference type="SUPFAM" id="SSF158446">
    <property type="entry name" value="IVS-encoded protein-like"/>
    <property type="match status" value="1"/>
</dbReference>
<dbReference type="InterPro" id="IPR012657">
    <property type="entry name" value="23S_rRNA-intervening_sequence"/>
</dbReference>
<dbReference type="PANTHER" id="PTHR38471">
    <property type="entry name" value="FOUR HELIX BUNDLE PROTEIN"/>
    <property type="match status" value="1"/>
</dbReference>
<dbReference type="NCBIfam" id="TIGR02436">
    <property type="entry name" value="four helix bundle protein"/>
    <property type="match status" value="1"/>
</dbReference>
<name>A0A9X2JGL5_9BACT</name>
<protein>
    <submittedName>
        <fullName evidence="1">Four helix bundle protein</fullName>
    </submittedName>
</protein>
<dbReference type="CDD" id="cd16377">
    <property type="entry name" value="23S_rRNA_IVP_like"/>
    <property type="match status" value="1"/>
</dbReference>
<dbReference type="NCBIfam" id="NF008911">
    <property type="entry name" value="PRK12275.1-2"/>
    <property type="match status" value="1"/>
</dbReference>
<dbReference type="Pfam" id="PF05635">
    <property type="entry name" value="23S_rRNA_IVP"/>
    <property type="match status" value="1"/>
</dbReference>
<proteinExistence type="predicted"/>
<dbReference type="AlphaFoldDB" id="A0A9X2JGL5"/>
<dbReference type="InterPro" id="IPR036583">
    <property type="entry name" value="23S_rRNA_IVS_sf"/>
</dbReference>
<evidence type="ECO:0000313" key="1">
    <source>
        <dbReference type="EMBL" id="MCO6043693.1"/>
    </source>
</evidence>
<dbReference type="PANTHER" id="PTHR38471:SF2">
    <property type="entry name" value="FOUR HELIX BUNDLE PROTEIN"/>
    <property type="match status" value="1"/>
</dbReference>